<evidence type="ECO:0000256" key="1">
    <source>
        <dbReference type="SAM" id="SignalP"/>
    </source>
</evidence>
<dbReference type="InterPro" id="IPR001304">
    <property type="entry name" value="C-type_lectin-like"/>
</dbReference>
<dbReference type="InterPro" id="IPR034007">
    <property type="entry name" value="CTLD_bac"/>
</dbReference>
<feature type="signal peptide" evidence="1">
    <location>
        <begin position="1"/>
        <end position="22"/>
    </location>
</feature>
<dbReference type="InterPro" id="IPR016186">
    <property type="entry name" value="C-type_lectin-like/link_sf"/>
</dbReference>
<gene>
    <name evidence="3" type="ORF">F6464_08590</name>
</gene>
<feature type="domain" description="C-type lectin" evidence="2">
    <location>
        <begin position="145"/>
        <end position="270"/>
    </location>
</feature>
<dbReference type="AlphaFoldDB" id="A0A7J5AFI1"/>
<proteinExistence type="predicted"/>
<dbReference type="NCBIfam" id="TIGR04131">
    <property type="entry name" value="Bac_Flav_CTERM"/>
    <property type="match status" value="1"/>
</dbReference>
<dbReference type="Gene3D" id="3.10.100.10">
    <property type="entry name" value="Mannose-Binding Protein A, subunit A"/>
    <property type="match status" value="1"/>
</dbReference>
<evidence type="ECO:0000313" key="3">
    <source>
        <dbReference type="EMBL" id="KAB1156243.1"/>
    </source>
</evidence>
<comment type="caution">
    <text evidence="3">The sequence shown here is derived from an EMBL/GenBank/DDBJ whole genome shotgun (WGS) entry which is preliminary data.</text>
</comment>
<dbReference type="CDD" id="cd03603">
    <property type="entry name" value="CLECT_VCBS"/>
    <property type="match status" value="1"/>
</dbReference>
<evidence type="ECO:0000313" key="4">
    <source>
        <dbReference type="Proteomes" id="UP000490922"/>
    </source>
</evidence>
<dbReference type="SUPFAM" id="SSF56436">
    <property type="entry name" value="C-type lectin-like"/>
    <property type="match status" value="1"/>
</dbReference>
<dbReference type="InterPro" id="IPR016187">
    <property type="entry name" value="CTDL_fold"/>
</dbReference>
<dbReference type="InterPro" id="IPR026341">
    <property type="entry name" value="T9SS_type_B"/>
</dbReference>
<dbReference type="RefSeq" id="WP_151107395.1">
    <property type="nucleotide sequence ID" value="NZ_WAEM01000003.1"/>
</dbReference>
<name>A0A7J5AFI1_9FLAO</name>
<accession>A0A7J5AFI1</accession>
<reference evidence="3 4" key="1">
    <citation type="submission" date="2019-09" db="EMBL/GenBank/DDBJ databases">
        <title>Flavobacterium sp. nov., isolated from glacier ice.</title>
        <authorList>
            <person name="Liu Q."/>
        </authorList>
    </citation>
    <scope>NUCLEOTIDE SEQUENCE [LARGE SCALE GENOMIC DNA]</scope>
    <source>
        <strain evidence="3 4">NBRC 112527</strain>
    </source>
</reference>
<protein>
    <submittedName>
        <fullName evidence="3">T9SS type B sorting domain-containing protein</fullName>
    </submittedName>
</protein>
<dbReference type="Proteomes" id="UP000490922">
    <property type="component" value="Unassembled WGS sequence"/>
</dbReference>
<keyword evidence="1" id="KW-0732">Signal</keyword>
<sequence length="690" mass="75779">MKKCISVILFAIVFFITNDSNANVAPIVRATGNQKYCPKANQKIVTDITIVDPDDTGTDAFYIQISSGYIFGEDELKLSGSHTTITSDWNTSTGKLKLYSPTGIIIPYIDFITAIKEVEFYTSSSSQTGSRTFSINIGDANYLPSTDHYYLFISNLGIRWNDAKVAAEASTYYGLKGYLTTITSTDEAIFVGKQAAGTGWIGGSDEGNESVWKWVTGPEKGTVFWNGLVNGSTPNFAFWNTNEPNQYGGIPENFAHITAPGVGIQGSWNDLPEAGETSGSYQPKGYIVEYGGMPGDPIIEISTTTSITMQAKPSLKADEVICSQTALTTTFNFPEGVLDWYTDATGIVKIATGNTFTTPILTQKTTYYYDFGCPERIPFSIDVIAIPTITSLNNPITLCGASDVNLEADASAGTVNWYSSMTSTKIEATGAKVTIPTIKQSGTYYAEAVDRGCSSLKRTPIDITIHPLPNVSDEEIIICQGKSIPITAGVANMNYLWSTGEKTQTIFTNGSKNYSVIVTSPSPENCSKTKNITIVENTVPKITEIIVTEFNALIVTNGIGDFEYSIDGKNYQDSPIFNFEKGGLYTAYVRDKNKCGKDSQRFVIISIPKFFTPNNDGFNDFWTVKNIEVYHTFKIDIFNRYGKLITQLNITNKQWDGTLNGKTLPSDDYWYVAKIDESIPIKKGHFSLKR</sequence>
<organism evidence="3 4">
    <name type="scientific">Flavobacterium luteum</name>
    <dbReference type="NCBI Taxonomy" id="2026654"/>
    <lineage>
        <taxon>Bacteria</taxon>
        <taxon>Pseudomonadati</taxon>
        <taxon>Bacteroidota</taxon>
        <taxon>Flavobacteriia</taxon>
        <taxon>Flavobacteriales</taxon>
        <taxon>Flavobacteriaceae</taxon>
        <taxon>Flavobacterium</taxon>
    </lineage>
</organism>
<dbReference type="Pfam" id="PF13585">
    <property type="entry name" value="CHU_C"/>
    <property type="match status" value="1"/>
</dbReference>
<dbReference type="InterPro" id="IPR044023">
    <property type="entry name" value="Ig_7"/>
</dbReference>
<evidence type="ECO:0000259" key="2">
    <source>
        <dbReference type="PROSITE" id="PS50041"/>
    </source>
</evidence>
<dbReference type="EMBL" id="WAEM01000003">
    <property type="protein sequence ID" value="KAB1156243.1"/>
    <property type="molecule type" value="Genomic_DNA"/>
</dbReference>
<dbReference type="OrthoDB" id="9765926at2"/>
<dbReference type="Pfam" id="PF19081">
    <property type="entry name" value="Ig_7"/>
    <property type="match status" value="2"/>
</dbReference>
<keyword evidence="4" id="KW-1185">Reference proteome</keyword>
<feature type="chain" id="PRO_5029628217" evidence="1">
    <location>
        <begin position="23"/>
        <end position="690"/>
    </location>
</feature>
<dbReference type="PROSITE" id="PS50041">
    <property type="entry name" value="C_TYPE_LECTIN_2"/>
    <property type="match status" value="1"/>
</dbReference>